<dbReference type="Pfam" id="PF06695">
    <property type="entry name" value="Sm_multidrug_ex"/>
    <property type="match status" value="1"/>
</dbReference>
<feature type="transmembrane region" description="Helical" evidence="1">
    <location>
        <begin position="139"/>
        <end position="163"/>
    </location>
</feature>
<keyword evidence="1" id="KW-0812">Transmembrane</keyword>
<evidence type="ECO:0000313" key="2">
    <source>
        <dbReference type="EMBL" id="QCT07555.1"/>
    </source>
</evidence>
<name>A0A4P8XWN7_9FIRM</name>
<reference evidence="2 3" key="1">
    <citation type="submission" date="2019-04" db="EMBL/GenBank/DDBJ databases">
        <authorList>
            <person name="Embree M."/>
            <person name="Gaffney J.R."/>
        </authorList>
    </citation>
    <scope>NUCLEOTIDE SEQUENCE [LARGE SCALE GENOMIC DNA]</scope>
    <source>
        <strain evidence="2 3">JE7A12</strain>
    </source>
</reference>
<protein>
    <submittedName>
        <fullName evidence="2">Small multi-drug export protein</fullName>
    </submittedName>
</protein>
<dbReference type="EMBL" id="CP039381">
    <property type="protein sequence ID" value="QCT07555.1"/>
    <property type="molecule type" value="Genomic_DNA"/>
</dbReference>
<dbReference type="OrthoDB" id="360192at2"/>
<dbReference type="InterPro" id="IPR009577">
    <property type="entry name" value="Sm_multidrug_ex"/>
</dbReference>
<keyword evidence="1" id="KW-1133">Transmembrane helix</keyword>
<proteinExistence type="predicted"/>
<dbReference type="RefSeq" id="WP_138157559.1">
    <property type="nucleotide sequence ID" value="NZ_CP039381.1"/>
</dbReference>
<accession>A0A4P8XWN7</accession>
<keyword evidence="3" id="KW-1185">Reference proteome</keyword>
<dbReference type="Proteomes" id="UP000301475">
    <property type="component" value="Chromosome"/>
</dbReference>
<organism evidence="2 3">
    <name type="scientific">Ruminococcus bovis</name>
    <dbReference type="NCBI Taxonomy" id="2564099"/>
    <lineage>
        <taxon>Bacteria</taxon>
        <taxon>Bacillati</taxon>
        <taxon>Bacillota</taxon>
        <taxon>Clostridia</taxon>
        <taxon>Eubacteriales</taxon>
        <taxon>Oscillospiraceae</taxon>
        <taxon>Ruminococcus</taxon>
    </lineage>
</organism>
<dbReference type="PANTHER" id="PTHR36007:SF2">
    <property type="entry name" value="TRANSPORT PROTEIN-RELATED"/>
    <property type="match status" value="1"/>
</dbReference>
<evidence type="ECO:0000313" key="3">
    <source>
        <dbReference type="Proteomes" id="UP000301475"/>
    </source>
</evidence>
<feature type="transmembrane region" description="Helical" evidence="1">
    <location>
        <begin position="169"/>
        <end position="191"/>
    </location>
</feature>
<feature type="transmembrane region" description="Helical" evidence="1">
    <location>
        <begin position="47"/>
        <end position="67"/>
    </location>
</feature>
<gene>
    <name evidence="2" type="ORF">E5Z56_09385</name>
</gene>
<dbReference type="KEGG" id="ruj:E5Z56_09385"/>
<evidence type="ECO:0000256" key="1">
    <source>
        <dbReference type="SAM" id="Phobius"/>
    </source>
</evidence>
<dbReference type="AlphaFoldDB" id="A0A4P8XWN7"/>
<keyword evidence="1" id="KW-0472">Membrane</keyword>
<dbReference type="PANTHER" id="PTHR36007">
    <property type="entry name" value="TRANSPORT PROTEIN-RELATED"/>
    <property type="match status" value="1"/>
</dbReference>
<sequence>MESFINMLNDTLHMNGQLFCFLVSLFPILELRGGLIAAALCKVPLWQALPICIIGNFLPIPFVVLFIEKLLKFLRKTKLSPVVKFVDFLENKANTSAPKIMKYKTFGLTVFIGIPLPVTGAWTGGLVAGLFNFSLKQTFIATILGLCMSATIMTIITYGIPWIVTTFNIPSSVVVAALCGIVAVVIGIFVVRHILKKKKAK</sequence>